<accession>A0A4Q4MVB6</accession>
<dbReference type="PANTHER" id="PTHR35394">
    <property type="entry name" value="DUF3176 DOMAIN-CONTAINING PROTEIN"/>
    <property type="match status" value="1"/>
</dbReference>
<dbReference type="EMBL" id="PDXA01000002">
    <property type="protein sequence ID" value="RYN60807.1"/>
    <property type="molecule type" value="Genomic_DNA"/>
</dbReference>
<feature type="transmembrane region" description="Helical" evidence="2">
    <location>
        <begin position="83"/>
        <end position="101"/>
    </location>
</feature>
<protein>
    <submittedName>
        <fullName evidence="3">Uncharacterized protein</fullName>
    </submittedName>
</protein>
<comment type="caution">
    <text evidence="3">The sequence shown here is derived from an EMBL/GenBank/DDBJ whole genome shotgun (WGS) entry which is preliminary data.</text>
</comment>
<dbReference type="PANTHER" id="PTHR35394:SF5">
    <property type="entry name" value="DUF3176 DOMAIN-CONTAINING PROTEIN"/>
    <property type="match status" value="1"/>
</dbReference>
<keyword evidence="2" id="KW-0472">Membrane</keyword>
<organism evidence="3 4">
    <name type="scientific">Alternaria tenuissima</name>
    <dbReference type="NCBI Taxonomy" id="119927"/>
    <lineage>
        <taxon>Eukaryota</taxon>
        <taxon>Fungi</taxon>
        <taxon>Dikarya</taxon>
        <taxon>Ascomycota</taxon>
        <taxon>Pezizomycotina</taxon>
        <taxon>Dothideomycetes</taxon>
        <taxon>Pleosporomycetidae</taxon>
        <taxon>Pleosporales</taxon>
        <taxon>Pleosporineae</taxon>
        <taxon>Pleosporaceae</taxon>
        <taxon>Alternaria</taxon>
        <taxon>Alternaria sect. Alternaria</taxon>
        <taxon>Alternaria alternata complex</taxon>
    </lineage>
</organism>
<dbReference type="InterPro" id="IPR021514">
    <property type="entry name" value="DUF3176"/>
</dbReference>
<keyword evidence="2" id="KW-1133">Transmembrane helix</keyword>
<feature type="region of interest" description="Disordered" evidence="1">
    <location>
        <begin position="670"/>
        <end position="693"/>
    </location>
</feature>
<name>A0A4Q4MVB6_9PLEO</name>
<sequence>MDDHGARYINASPLVTAPISTATRQRAPPITQQSDRYRRPCTPASLNSSENQKSSLDFTQRIERKLAEYNASDNVFKRWLFEVSSWLVSACSMIAIVLIYVRIKDQPMSSSGAFLTWTNVLGKIASAALIVPTTEALGQLKWNWFHNSRAMWDFEIFDKASRGPLGALMLLYRTKGRSLAALGALLILLLLAIDTFFQQVVEISDRWTLQATLAAAPKAYTYETGSPKEYLDGIENASDDKDTFLVIEKFSYGDGIRPVLFGNAVRPDISIFCPTSNCTWPSYKTLGVCSQCADISADLSFACLSHTVDWTADSQGLFDLEKPYPNATACGYFLNATSDNPTLMSGYLWDTGNLTAGEALVMRTLPLTRVTSKEPLYGNGSVHFKHIRHKIQDVFIVSTSDGTAGSVYRNETPVAQECHLSWCVKTMRSSYTSGGYSEEVLDTVFNTSAGPFPWQSFPANDETGEYFDIFYMDNITLEVEDITDDSKPAKFGVSNTTALSIMQGFTDIFPAYTTQTNESAPPVLRYKTWRTGPPWHLALFFNPWVAPNNVTRHMERLATALTNIIRSAPSRQDVDGHAFSKETFVLVRWEWLTFPLVLLVLSFVFLVSTIVKTSNDTGAGIWKTSAMPTLIYSLPKEMQAQFIEPKTWDSSQETKKVRIRLLPKTGWRVSGQSQLSSSPQLPHPTVQAPRGWI</sequence>
<dbReference type="Pfam" id="PF11374">
    <property type="entry name" value="DUF3176"/>
    <property type="match status" value="1"/>
</dbReference>
<feature type="compositionally biased region" description="Polar residues" evidence="1">
    <location>
        <begin position="44"/>
        <end position="53"/>
    </location>
</feature>
<dbReference type="Proteomes" id="UP000292402">
    <property type="component" value="Unassembled WGS sequence"/>
</dbReference>
<reference evidence="4" key="1">
    <citation type="journal article" date="2019" name="bioRxiv">
        <title>Genomics, evolutionary history and diagnostics of the Alternaria alternata species group including apple and Asian pear pathotypes.</title>
        <authorList>
            <person name="Armitage A.D."/>
            <person name="Cockerton H.M."/>
            <person name="Sreenivasaprasad S."/>
            <person name="Woodhall J.W."/>
            <person name="Lane C.R."/>
            <person name="Harrison R.J."/>
            <person name="Clarkson J.P."/>
        </authorList>
    </citation>
    <scope>NUCLEOTIDE SEQUENCE [LARGE SCALE GENOMIC DNA]</scope>
    <source>
        <strain evidence="4">FERA 1082</strain>
    </source>
</reference>
<feature type="transmembrane region" description="Helical" evidence="2">
    <location>
        <begin position="179"/>
        <end position="197"/>
    </location>
</feature>
<evidence type="ECO:0000256" key="2">
    <source>
        <dbReference type="SAM" id="Phobius"/>
    </source>
</evidence>
<keyword evidence="2" id="KW-0812">Transmembrane</keyword>
<feature type="region of interest" description="Disordered" evidence="1">
    <location>
        <begin position="20"/>
        <end position="53"/>
    </location>
</feature>
<evidence type="ECO:0000256" key="1">
    <source>
        <dbReference type="SAM" id="MobiDB-lite"/>
    </source>
</evidence>
<gene>
    <name evidence="3" type="ORF">AA0114_g1036</name>
</gene>
<evidence type="ECO:0000313" key="4">
    <source>
        <dbReference type="Proteomes" id="UP000292402"/>
    </source>
</evidence>
<evidence type="ECO:0000313" key="3">
    <source>
        <dbReference type="EMBL" id="RYN60807.1"/>
    </source>
</evidence>
<dbReference type="AlphaFoldDB" id="A0A4Q4MVB6"/>
<proteinExistence type="predicted"/>
<feature type="compositionally biased region" description="Polar residues" evidence="1">
    <location>
        <begin position="20"/>
        <end position="34"/>
    </location>
</feature>
<feature type="transmembrane region" description="Helical" evidence="2">
    <location>
        <begin position="591"/>
        <end position="611"/>
    </location>
</feature>